<name>A0A6J5ZUL5_9ZZZZ</name>
<accession>A0A6J5ZUL5</accession>
<sequence length="148" mass="15699">MAVVAAPLRLAAVEREVAADGDEGVLQRRAACRVGVDVAACDAGNAEQPRALGQLTAQSAVMARERALKFDPQIVTAEGRQQATQAWLVVEAVAGAAAEADQPFRVGFNLFERQLRLPALAAVAGVRVGQRQKATEVAPALRVFDQQR</sequence>
<evidence type="ECO:0000313" key="1">
    <source>
        <dbReference type="EMBL" id="CAB4345188.1"/>
    </source>
</evidence>
<dbReference type="AlphaFoldDB" id="A0A6J5ZUL5"/>
<protein>
    <submittedName>
        <fullName evidence="1">Unannotated protein</fullName>
    </submittedName>
</protein>
<proteinExistence type="predicted"/>
<organism evidence="1">
    <name type="scientific">freshwater metagenome</name>
    <dbReference type="NCBI Taxonomy" id="449393"/>
    <lineage>
        <taxon>unclassified sequences</taxon>
        <taxon>metagenomes</taxon>
        <taxon>ecological metagenomes</taxon>
    </lineage>
</organism>
<gene>
    <name evidence="1" type="ORF">UFOPK3522_01056</name>
</gene>
<dbReference type="EMBL" id="CAESAO010000093">
    <property type="protein sequence ID" value="CAB4345188.1"/>
    <property type="molecule type" value="Genomic_DNA"/>
</dbReference>
<reference evidence="1" key="1">
    <citation type="submission" date="2020-05" db="EMBL/GenBank/DDBJ databases">
        <authorList>
            <person name="Chiriac C."/>
            <person name="Salcher M."/>
            <person name="Ghai R."/>
            <person name="Kavagutti S V."/>
        </authorList>
    </citation>
    <scope>NUCLEOTIDE SEQUENCE</scope>
</reference>